<dbReference type="InterPro" id="IPR004776">
    <property type="entry name" value="Mem_transp_PIN-like"/>
</dbReference>
<evidence type="ECO:0000256" key="2">
    <source>
        <dbReference type="ARBA" id="ARBA00010145"/>
    </source>
</evidence>
<keyword evidence="6 8" id="KW-1133">Transmembrane helix</keyword>
<gene>
    <name evidence="9" type="ORF">Q4490_06520</name>
</gene>
<name>A0AAW7XGQ3_9GAMM</name>
<proteinExistence type="inferred from homology"/>
<dbReference type="GeneID" id="89457998"/>
<dbReference type="PANTHER" id="PTHR36838:SF4">
    <property type="entry name" value="AUXIN EFFLUX CARRIER FAMILY PROTEIN"/>
    <property type="match status" value="1"/>
</dbReference>
<reference evidence="9" key="1">
    <citation type="submission" date="2023-07" db="EMBL/GenBank/DDBJ databases">
        <title>Genome content predicts the carbon catabolic preferences of heterotrophic bacteria.</title>
        <authorList>
            <person name="Gralka M."/>
        </authorList>
    </citation>
    <scope>NUCLEOTIDE SEQUENCE</scope>
    <source>
        <strain evidence="9">I2M16</strain>
    </source>
</reference>
<evidence type="ECO:0000256" key="6">
    <source>
        <dbReference type="ARBA" id="ARBA00022989"/>
    </source>
</evidence>
<evidence type="ECO:0000256" key="8">
    <source>
        <dbReference type="SAM" id="Phobius"/>
    </source>
</evidence>
<dbReference type="Pfam" id="PF03547">
    <property type="entry name" value="Mem_trans"/>
    <property type="match status" value="1"/>
</dbReference>
<sequence>METVLSALWPIFALLVLGQLGRRYQFPGDAFWLPAEKLTYFVLFPVMLIDRLGSADMSGVPVFSIAVAIVVMLLTGSAVCYLLKPWLKLTAAGFTSFYQGGIRFNTYVALAAAAALFQGDAIAISAVIIGIMIPLINVLCILVFSLHTTATPSVKNVVINLSKNPLILSCLLGIFLNTSGLGVPSGFSSVAGLLGAMALPLGLLAVGAGLNLNTLRTGKTAIWVSSVVKLAVFPVIMWITCWSLGFTAQMTALMLVFAAVPTASSGYILARQLGGDTELMAAIITGQTLLSFLFMPLVMWFVL</sequence>
<feature type="transmembrane region" description="Helical" evidence="8">
    <location>
        <begin position="122"/>
        <end position="144"/>
    </location>
</feature>
<keyword evidence="4" id="KW-1003">Cell membrane</keyword>
<keyword evidence="7 8" id="KW-0472">Membrane</keyword>
<feature type="transmembrane region" description="Helical" evidence="8">
    <location>
        <begin position="95"/>
        <end position="116"/>
    </location>
</feature>
<feature type="transmembrane region" description="Helical" evidence="8">
    <location>
        <begin position="282"/>
        <end position="302"/>
    </location>
</feature>
<evidence type="ECO:0000313" key="10">
    <source>
        <dbReference type="Proteomes" id="UP001169862"/>
    </source>
</evidence>
<dbReference type="AlphaFoldDB" id="A0AAW7XGQ3"/>
<evidence type="ECO:0000256" key="7">
    <source>
        <dbReference type="ARBA" id="ARBA00023136"/>
    </source>
</evidence>
<dbReference type="EMBL" id="JAUOPG010000003">
    <property type="protein sequence ID" value="MDO6453215.1"/>
    <property type="molecule type" value="Genomic_DNA"/>
</dbReference>
<comment type="subcellular location">
    <subcellularLocation>
        <location evidence="1">Cell membrane</location>
        <topology evidence="1">Multi-pass membrane protein</topology>
    </subcellularLocation>
</comment>
<feature type="transmembrane region" description="Helical" evidence="8">
    <location>
        <begin position="222"/>
        <end position="245"/>
    </location>
</feature>
<evidence type="ECO:0000256" key="1">
    <source>
        <dbReference type="ARBA" id="ARBA00004651"/>
    </source>
</evidence>
<evidence type="ECO:0000256" key="4">
    <source>
        <dbReference type="ARBA" id="ARBA00022475"/>
    </source>
</evidence>
<comment type="caution">
    <text evidence="9">The sequence shown here is derived from an EMBL/GenBank/DDBJ whole genome shotgun (WGS) entry which is preliminary data.</text>
</comment>
<comment type="similarity">
    <text evidence="2">Belongs to the auxin efflux carrier (TC 2.A.69) family.</text>
</comment>
<dbReference type="PANTHER" id="PTHR36838">
    <property type="entry name" value="AUXIN EFFLUX CARRIER FAMILY PROTEIN"/>
    <property type="match status" value="1"/>
</dbReference>
<dbReference type="Gene3D" id="1.20.1530.20">
    <property type="match status" value="1"/>
</dbReference>
<feature type="transmembrane region" description="Helical" evidence="8">
    <location>
        <begin position="62"/>
        <end position="83"/>
    </location>
</feature>
<dbReference type="InterPro" id="IPR038770">
    <property type="entry name" value="Na+/solute_symporter_sf"/>
</dbReference>
<keyword evidence="5 8" id="KW-0812">Transmembrane</keyword>
<protein>
    <submittedName>
        <fullName evidence="9">AEC family transporter</fullName>
    </submittedName>
</protein>
<evidence type="ECO:0000256" key="3">
    <source>
        <dbReference type="ARBA" id="ARBA00022448"/>
    </source>
</evidence>
<organism evidence="9 10">
    <name type="scientific">Neptunomonas phycophila</name>
    <dbReference type="NCBI Taxonomy" id="1572645"/>
    <lineage>
        <taxon>Bacteria</taxon>
        <taxon>Pseudomonadati</taxon>
        <taxon>Pseudomonadota</taxon>
        <taxon>Gammaproteobacteria</taxon>
        <taxon>Oceanospirillales</taxon>
        <taxon>Oceanospirillaceae</taxon>
        <taxon>Neptunomonas</taxon>
    </lineage>
</organism>
<keyword evidence="3" id="KW-0813">Transport</keyword>
<dbReference type="GO" id="GO:0055085">
    <property type="term" value="P:transmembrane transport"/>
    <property type="evidence" value="ECO:0007669"/>
    <property type="project" value="InterPro"/>
</dbReference>
<dbReference type="Proteomes" id="UP001169862">
    <property type="component" value="Unassembled WGS sequence"/>
</dbReference>
<feature type="transmembrane region" description="Helical" evidence="8">
    <location>
        <begin position="251"/>
        <end position="270"/>
    </location>
</feature>
<dbReference type="RefSeq" id="WP_178969620.1">
    <property type="nucleotide sequence ID" value="NZ_CAXHZV010000028.1"/>
</dbReference>
<dbReference type="GO" id="GO:0005886">
    <property type="term" value="C:plasma membrane"/>
    <property type="evidence" value="ECO:0007669"/>
    <property type="project" value="UniProtKB-SubCell"/>
</dbReference>
<evidence type="ECO:0000313" key="9">
    <source>
        <dbReference type="EMBL" id="MDO6453215.1"/>
    </source>
</evidence>
<evidence type="ECO:0000256" key="5">
    <source>
        <dbReference type="ARBA" id="ARBA00022692"/>
    </source>
</evidence>
<accession>A0AAW7XGQ3</accession>
<feature type="transmembrane region" description="Helical" evidence="8">
    <location>
        <begin position="189"/>
        <end position="210"/>
    </location>
</feature>
<feature type="transmembrane region" description="Helical" evidence="8">
    <location>
        <begin position="165"/>
        <end position="183"/>
    </location>
</feature>